<keyword evidence="3" id="KW-1185">Reference proteome</keyword>
<dbReference type="Proteomes" id="UP000593719">
    <property type="component" value="Chromosome"/>
</dbReference>
<organism evidence="2 3">
    <name type="scientific">Sulfurimonas sediminis</name>
    <dbReference type="NCBI Taxonomy" id="2590020"/>
    <lineage>
        <taxon>Bacteria</taxon>
        <taxon>Pseudomonadati</taxon>
        <taxon>Campylobacterota</taxon>
        <taxon>Epsilonproteobacteria</taxon>
        <taxon>Campylobacterales</taxon>
        <taxon>Sulfurimonadaceae</taxon>
        <taxon>Sulfurimonas</taxon>
    </lineage>
</organism>
<dbReference type="Pfam" id="PF08447">
    <property type="entry name" value="PAS_3"/>
    <property type="match status" value="1"/>
</dbReference>
<name>A0A7M1AZN6_9BACT</name>
<feature type="domain" description="PAS" evidence="1">
    <location>
        <begin position="24"/>
        <end position="75"/>
    </location>
</feature>
<dbReference type="KEGG" id="ssei:FJR45_01820"/>
<accession>A0A7M1AZN6</accession>
<gene>
    <name evidence="2" type="ORF">FJR45_01820</name>
</gene>
<reference evidence="2 3" key="1">
    <citation type="submission" date="2019-06" db="EMBL/GenBank/DDBJ databases">
        <title>Sulfurimonas gotlandica sp. nov., a chemoautotrophic and psychrotolerant epsilonproteobacterium isolated from a pelagic redoxcline, and an emended description of the genus Sulfurimonas.</title>
        <authorList>
            <person name="Wang S."/>
            <person name="Jiang L."/>
            <person name="Shao Z."/>
        </authorList>
    </citation>
    <scope>NUCLEOTIDE SEQUENCE [LARGE SCALE GENOMIC DNA]</scope>
    <source>
        <strain evidence="2 3">S2-6</strain>
    </source>
</reference>
<dbReference type="InterPro" id="IPR000014">
    <property type="entry name" value="PAS"/>
</dbReference>
<protein>
    <submittedName>
        <fullName evidence="2">PAS domain-containing protein</fullName>
    </submittedName>
</protein>
<evidence type="ECO:0000313" key="3">
    <source>
        <dbReference type="Proteomes" id="UP000593719"/>
    </source>
</evidence>
<dbReference type="PROSITE" id="PS50112">
    <property type="entry name" value="PAS"/>
    <property type="match status" value="1"/>
</dbReference>
<evidence type="ECO:0000313" key="2">
    <source>
        <dbReference type="EMBL" id="QOP42756.1"/>
    </source>
</evidence>
<evidence type="ECO:0000259" key="1">
    <source>
        <dbReference type="PROSITE" id="PS50112"/>
    </source>
</evidence>
<dbReference type="AlphaFoldDB" id="A0A7M1AZN6"/>
<dbReference type="Gene3D" id="3.30.450.20">
    <property type="entry name" value="PAS domain"/>
    <property type="match status" value="1"/>
</dbReference>
<dbReference type="RefSeq" id="WP_193151091.1">
    <property type="nucleotide sequence ID" value="NZ_CP041235.1"/>
</dbReference>
<proteinExistence type="predicted"/>
<dbReference type="InterPro" id="IPR035965">
    <property type="entry name" value="PAS-like_dom_sf"/>
</dbReference>
<dbReference type="EMBL" id="CP041235">
    <property type="protein sequence ID" value="QOP42756.1"/>
    <property type="molecule type" value="Genomic_DNA"/>
</dbReference>
<dbReference type="NCBIfam" id="TIGR00229">
    <property type="entry name" value="sensory_box"/>
    <property type="match status" value="1"/>
</dbReference>
<dbReference type="InterPro" id="IPR013655">
    <property type="entry name" value="PAS_fold_3"/>
</dbReference>
<dbReference type="CDD" id="cd00130">
    <property type="entry name" value="PAS"/>
    <property type="match status" value="1"/>
</dbReference>
<sequence length="169" mass="19510">MNKIVPRNNEITLSEDEFIVSKTDTKGKILYGNKIFIKISGYEEKELLGQPHSILRHPDMPKVIFKLLWERLQAKKEIFAYVKNLSKDGSYYWVLANVTVTLGENGNVIDYHSVRRKPSAKAMAVIPELYAQLLQEEKRSGMAGSEQMLDALLHEKRTGYDDFIFHLQH</sequence>
<dbReference type="SUPFAM" id="SSF55785">
    <property type="entry name" value="PYP-like sensor domain (PAS domain)"/>
    <property type="match status" value="1"/>
</dbReference>